<dbReference type="OrthoDB" id="4138121at2759"/>
<dbReference type="Proteomes" id="UP000447873">
    <property type="component" value="Unassembled WGS sequence"/>
</dbReference>
<accession>A0A8H3VN09</accession>
<organism evidence="3 5">
    <name type="scientific">Venturia inaequalis</name>
    <name type="common">Apple scab fungus</name>
    <dbReference type="NCBI Taxonomy" id="5025"/>
    <lineage>
        <taxon>Eukaryota</taxon>
        <taxon>Fungi</taxon>
        <taxon>Dikarya</taxon>
        <taxon>Ascomycota</taxon>
        <taxon>Pezizomycotina</taxon>
        <taxon>Dothideomycetes</taxon>
        <taxon>Pleosporomycetidae</taxon>
        <taxon>Venturiales</taxon>
        <taxon>Venturiaceae</taxon>
        <taxon>Venturia</taxon>
    </lineage>
</organism>
<gene>
    <name evidence="3" type="ORF">EG327_002153</name>
    <name evidence="2" type="ORF">EG328_007551</name>
</gene>
<dbReference type="EMBL" id="WNWS01000407">
    <property type="protein sequence ID" value="KAE9968449.1"/>
    <property type="molecule type" value="Genomic_DNA"/>
</dbReference>
<evidence type="ECO:0000256" key="1">
    <source>
        <dbReference type="SAM" id="SignalP"/>
    </source>
</evidence>
<evidence type="ECO:0000313" key="2">
    <source>
        <dbReference type="EMBL" id="KAE9968449.1"/>
    </source>
</evidence>
<evidence type="ECO:0000313" key="4">
    <source>
        <dbReference type="Proteomes" id="UP000447873"/>
    </source>
</evidence>
<sequence>MMWPFIRAFEVWAVARLLSSPTFHRGVGKVAKTVHRIQHGTPMEELGGTKLERKGPSLFQHFKDEIKQQLNIKDHNNNKRL</sequence>
<proteinExistence type="predicted"/>
<feature type="signal peptide" evidence="1">
    <location>
        <begin position="1"/>
        <end position="19"/>
    </location>
</feature>
<comment type="caution">
    <text evidence="3">The sequence shown here is derived from an EMBL/GenBank/DDBJ whole genome shotgun (WGS) entry which is preliminary data.</text>
</comment>
<dbReference type="EMBL" id="WNWR01000164">
    <property type="protein sequence ID" value="KAE9989883.1"/>
    <property type="molecule type" value="Genomic_DNA"/>
</dbReference>
<feature type="chain" id="PRO_5044690904" evidence="1">
    <location>
        <begin position="20"/>
        <end position="81"/>
    </location>
</feature>
<dbReference type="InterPro" id="IPR020301">
    <property type="entry name" value="Mrx7"/>
</dbReference>
<evidence type="ECO:0000313" key="5">
    <source>
        <dbReference type="Proteomes" id="UP000490939"/>
    </source>
</evidence>
<evidence type="ECO:0000313" key="3">
    <source>
        <dbReference type="EMBL" id="KAE9989883.1"/>
    </source>
</evidence>
<dbReference type="AlphaFoldDB" id="A0A8H3VN09"/>
<dbReference type="Pfam" id="PF10906">
    <property type="entry name" value="Mrx7"/>
    <property type="match status" value="1"/>
</dbReference>
<dbReference type="Proteomes" id="UP000490939">
    <property type="component" value="Unassembled WGS sequence"/>
</dbReference>
<keyword evidence="5" id="KW-1185">Reference proteome</keyword>
<name>A0A8H3VN09_VENIN</name>
<keyword evidence="1" id="KW-0732">Signal</keyword>
<protein>
    <submittedName>
        <fullName evidence="3">Uncharacterized protein</fullName>
    </submittedName>
</protein>
<reference evidence="3 5" key="1">
    <citation type="submission" date="2019-07" db="EMBL/GenBank/DDBJ databases">
        <title>Venturia inaequalis Genome Resource.</title>
        <authorList>
            <person name="Lichtner F.J."/>
        </authorList>
    </citation>
    <scope>NUCLEOTIDE SEQUENCE [LARGE SCALE GENOMIC DNA]</scope>
    <source>
        <strain evidence="2 4">120213</strain>
        <strain evidence="3 5">DMI_063113</strain>
    </source>
</reference>